<accession>A0A917TTI6</accession>
<sequence length="108" mass="13028">MSNKNQYFKEIHFRSQKEINQSNLNKINRERISREVDQIWNKSCRNLNSSQKDGLWSEEKVEKELVNQIDQMLNKVYAPPNTDSAKLEVANRLTRKFIKKYKEEMHKK</sequence>
<dbReference type="RefSeq" id="WP_117155504.1">
    <property type="nucleotide sequence ID" value="NZ_BMLG01000011.1"/>
</dbReference>
<proteinExistence type="predicted"/>
<protein>
    <submittedName>
        <fullName evidence="1">Uncharacterized protein</fullName>
    </submittedName>
</protein>
<evidence type="ECO:0000313" key="1">
    <source>
        <dbReference type="EMBL" id="GGM34565.1"/>
    </source>
</evidence>
<dbReference type="AlphaFoldDB" id="A0A917TTI6"/>
<dbReference type="EMBL" id="BMLG01000011">
    <property type="protein sequence ID" value="GGM34565.1"/>
    <property type="molecule type" value="Genomic_DNA"/>
</dbReference>
<reference evidence="1" key="2">
    <citation type="submission" date="2020-09" db="EMBL/GenBank/DDBJ databases">
        <authorList>
            <person name="Sun Q."/>
            <person name="Zhou Y."/>
        </authorList>
    </citation>
    <scope>NUCLEOTIDE SEQUENCE</scope>
    <source>
        <strain evidence="1">CGMCC 1.6333</strain>
    </source>
</reference>
<gene>
    <name evidence="1" type="ORF">GCM10011351_20690</name>
</gene>
<keyword evidence="2" id="KW-1185">Reference proteome</keyword>
<dbReference type="Proteomes" id="UP000618460">
    <property type="component" value="Unassembled WGS sequence"/>
</dbReference>
<name>A0A917TTI6_9BACI</name>
<evidence type="ECO:0000313" key="2">
    <source>
        <dbReference type="Proteomes" id="UP000618460"/>
    </source>
</evidence>
<reference evidence="1" key="1">
    <citation type="journal article" date="2014" name="Int. J. Syst. Evol. Microbiol.">
        <title>Complete genome sequence of Corynebacterium casei LMG S-19264T (=DSM 44701T), isolated from a smear-ripened cheese.</title>
        <authorList>
            <consortium name="US DOE Joint Genome Institute (JGI-PGF)"/>
            <person name="Walter F."/>
            <person name="Albersmeier A."/>
            <person name="Kalinowski J."/>
            <person name="Ruckert C."/>
        </authorList>
    </citation>
    <scope>NUCLEOTIDE SEQUENCE</scope>
    <source>
        <strain evidence="1">CGMCC 1.6333</strain>
    </source>
</reference>
<organism evidence="1 2">
    <name type="scientific">Paraliobacillus quinghaiensis</name>
    <dbReference type="NCBI Taxonomy" id="470815"/>
    <lineage>
        <taxon>Bacteria</taxon>
        <taxon>Bacillati</taxon>
        <taxon>Bacillota</taxon>
        <taxon>Bacilli</taxon>
        <taxon>Bacillales</taxon>
        <taxon>Bacillaceae</taxon>
        <taxon>Paraliobacillus</taxon>
    </lineage>
</organism>
<comment type="caution">
    <text evidence="1">The sequence shown here is derived from an EMBL/GenBank/DDBJ whole genome shotgun (WGS) entry which is preliminary data.</text>
</comment>